<keyword evidence="3" id="KW-0472">Membrane</keyword>
<feature type="transmembrane region" description="Helical" evidence="3">
    <location>
        <begin position="145"/>
        <end position="162"/>
    </location>
</feature>
<dbReference type="SUPFAM" id="SSF50249">
    <property type="entry name" value="Nucleic acid-binding proteins"/>
    <property type="match status" value="1"/>
</dbReference>
<keyword evidence="3" id="KW-1133">Transmembrane helix</keyword>
<keyword evidence="3" id="KW-0812">Transmembrane</keyword>
<dbReference type="Pfam" id="PF00313">
    <property type="entry name" value="CSD"/>
    <property type="match status" value="1"/>
</dbReference>
<name>A0A840L6F2_9BURK</name>
<evidence type="ECO:0000256" key="1">
    <source>
        <dbReference type="ARBA" id="ARBA00022553"/>
    </source>
</evidence>
<dbReference type="Pfam" id="PF06961">
    <property type="entry name" value="DUF1294"/>
    <property type="match status" value="1"/>
</dbReference>
<dbReference type="GO" id="GO:0043488">
    <property type="term" value="P:regulation of mRNA stability"/>
    <property type="evidence" value="ECO:0007669"/>
    <property type="project" value="TreeGrafter"/>
</dbReference>
<sequence>MAREQGRLSQWDEAKGYGFISPQKGGGRVFVHIKAFALQAEPPRLGQSLSYELAQDAQGKWRALQVRPLQAAVPARPAAAASARSLWLVPLFAAFYLVCHLAWQLPPAVWGLYMALSLASFIVYAGDKRAARRGDWRVSENTLHLLALAGGWPGALLAQQLLRHKSSKPGFRRWFWASVLGNLLLFILLCSPLLKQA</sequence>
<dbReference type="SMART" id="SM00357">
    <property type="entry name" value="CSP"/>
    <property type="match status" value="1"/>
</dbReference>
<dbReference type="PROSITE" id="PS51857">
    <property type="entry name" value="CSD_2"/>
    <property type="match status" value="1"/>
</dbReference>
<dbReference type="InterPro" id="IPR012340">
    <property type="entry name" value="NA-bd_OB-fold"/>
</dbReference>
<dbReference type="InterPro" id="IPR052069">
    <property type="entry name" value="Ca-reg_mRNA-binding_domain"/>
</dbReference>
<dbReference type="InterPro" id="IPR010718">
    <property type="entry name" value="DUF1294"/>
</dbReference>
<feature type="transmembrane region" description="Helical" evidence="3">
    <location>
        <begin position="109"/>
        <end position="125"/>
    </location>
</feature>
<evidence type="ECO:0000313" key="5">
    <source>
        <dbReference type="EMBL" id="MBB4841788.1"/>
    </source>
</evidence>
<dbReference type="InterPro" id="IPR011129">
    <property type="entry name" value="CSD"/>
</dbReference>
<organism evidence="5 6">
    <name type="scientific">Roseateles oligotrophus</name>
    <dbReference type="NCBI Taxonomy" id="1769250"/>
    <lineage>
        <taxon>Bacteria</taxon>
        <taxon>Pseudomonadati</taxon>
        <taxon>Pseudomonadota</taxon>
        <taxon>Betaproteobacteria</taxon>
        <taxon>Burkholderiales</taxon>
        <taxon>Sphaerotilaceae</taxon>
        <taxon>Roseateles</taxon>
    </lineage>
</organism>
<dbReference type="GO" id="GO:0005829">
    <property type="term" value="C:cytosol"/>
    <property type="evidence" value="ECO:0007669"/>
    <property type="project" value="UniProtKB-ARBA"/>
</dbReference>
<feature type="transmembrane region" description="Helical" evidence="3">
    <location>
        <begin position="174"/>
        <end position="194"/>
    </location>
</feature>
<dbReference type="EMBL" id="JACHLP010000001">
    <property type="protein sequence ID" value="MBB4841788.1"/>
    <property type="molecule type" value="Genomic_DNA"/>
</dbReference>
<comment type="subcellular location">
    <subcellularLocation>
        <location evidence="2">Cytoplasm</location>
    </subcellularLocation>
</comment>
<evidence type="ECO:0000313" key="6">
    <source>
        <dbReference type="Proteomes" id="UP000562027"/>
    </source>
</evidence>
<evidence type="ECO:0000259" key="4">
    <source>
        <dbReference type="PROSITE" id="PS51857"/>
    </source>
</evidence>
<reference evidence="5 6" key="1">
    <citation type="submission" date="2020-08" db="EMBL/GenBank/DDBJ databases">
        <title>Functional genomics of gut bacteria from endangered species of beetles.</title>
        <authorList>
            <person name="Carlos-Shanley C."/>
        </authorList>
    </citation>
    <scope>NUCLEOTIDE SEQUENCE [LARGE SCALE GENOMIC DNA]</scope>
    <source>
        <strain evidence="5 6">S00239</strain>
    </source>
</reference>
<evidence type="ECO:0000256" key="3">
    <source>
        <dbReference type="SAM" id="Phobius"/>
    </source>
</evidence>
<dbReference type="PANTHER" id="PTHR12962:SF1">
    <property type="entry name" value="COLD SHOCK DOMAIN-CONTAINING PROTEIN CG9705"/>
    <property type="match status" value="1"/>
</dbReference>
<keyword evidence="1" id="KW-0597">Phosphoprotein</keyword>
<dbReference type="Gene3D" id="2.40.50.140">
    <property type="entry name" value="Nucleic acid-binding proteins"/>
    <property type="match status" value="1"/>
</dbReference>
<protein>
    <submittedName>
        <fullName evidence="5">Uncharacterized membrane protein YsdA (DUF1294 family)/cold shock CspA family protein</fullName>
    </submittedName>
</protein>
<accession>A0A840L6F2</accession>
<dbReference type="CDD" id="cd04458">
    <property type="entry name" value="CSP_CDS"/>
    <property type="match status" value="1"/>
</dbReference>
<dbReference type="GO" id="GO:0003730">
    <property type="term" value="F:mRNA 3'-UTR binding"/>
    <property type="evidence" value="ECO:0007669"/>
    <property type="project" value="TreeGrafter"/>
</dbReference>
<dbReference type="Proteomes" id="UP000562027">
    <property type="component" value="Unassembled WGS sequence"/>
</dbReference>
<dbReference type="PROSITE" id="PS00352">
    <property type="entry name" value="CSD_1"/>
    <property type="match status" value="1"/>
</dbReference>
<dbReference type="PANTHER" id="PTHR12962">
    <property type="entry name" value="CALCIUM-REGULATED HEAT STABLE PROTEIN CRHSP-24-RELATED"/>
    <property type="match status" value="1"/>
</dbReference>
<comment type="caution">
    <text evidence="5">The sequence shown here is derived from an EMBL/GenBank/DDBJ whole genome shotgun (WGS) entry which is preliminary data.</text>
</comment>
<feature type="transmembrane region" description="Helical" evidence="3">
    <location>
        <begin position="86"/>
        <end position="103"/>
    </location>
</feature>
<feature type="domain" description="CSD" evidence="4">
    <location>
        <begin position="3"/>
        <end position="68"/>
    </location>
</feature>
<keyword evidence="6" id="KW-1185">Reference proteome</keyword>
<dbReference type="RefSeq" id="WP_184295414.1">
    <property type="nucleotide sequence ID" value="NZ_JACHLP010000001.1"/>
</dbReference>
<proteinExistence type="predicted"/>
<dbReference type="InterPro" id="IPR002059">
    <property type="entry name" value="CSP_DNA-bd"/>
</dbReference>
<evidence type="ECO:0000256" key="2">
    <source>
        <dbReference type="RuleBase" id="RU000408"/>
    </source>
</evidence>
<dbReference type="InterPro" id="IPR019844">
    <property type="entry name" value="CSD_CS"/>
</dbReference>
<gene>
    <name evidence="5" type="ORF">HNP55_000283</name>
</gene>
<dbReference type="AlphaFoldDB" id="A0A840L6F2"/>